<accession>A0ABM5K130</accession>
<evidence type="ECO:0000256" key="1">
    <source>
        <dbReference type="SAM" id="SignalP"/>
    </source>
</evidence>
<evidence type="ECO:0000313" key="2">
    <source>
        <dbReference type="EnsemblMetazoa" id="XP_050503894.1"/>
    </source>
</evidence>
<reference evidence="2" key="1">
    <citation type="submission" date="2025-05" db="UniProtKB">
        <authorList>
            <consortium name="EnsemblMetazoa"/>
        </authorList>
    </citation>
    <scope>IDENTIFICATION</scope>
</reference>
<feature type="chain" id="PRO_5045939603" evidence="1">
    <location>
        <begin position="21"/>
        <end position="647"/>
    </location>
</feature>
<protein>
    <submittedName>
        <fullName evidence="2">Uncharacterized protein</fullName>
    </submittedName>
</protein>
<dbReference type="EnsemblMetazoa" id="XM_050647937.1">
    <property type="protein sequence ID" value="XP_050503894.1"/>
    <property type="gene ID" value="LOC126882879"/>
</dbReference>
<sequence>MMKSAAFLLVLVIVCTGCNCEISSSASGNVSVSASASASASASVDISAVLKAFLGFQSSIVDSFKGVVSICFDFWKSWFQNVDFCIGSLLNIDLFKPVFSILADFRELIGSISITITEIANFFLNAFDELKHAITQVIIPSYPMTELKNIGDLYFVIVEIFKAFITTSISIWETFWEKLPPPPNVPEIIVNYYKALFQIFFKASSDNFINFLSTVTDAYSLVIHFISRIDDILVQLLSKLPFPILSNIRNAIQFVFGILEQIKYWYINIVDKIFWKLPVPAALADLAEYYLKVMLDFRSLLVSVVDFIDGLFDTYFASLKSLFLSLKYAIKSLLEYGFLSNPIYTIIIDFIEDVSTSIYQIDVTFSDVFEHWEYIILHLTIPSFELTPIRTIGDLWYGIVQTFIRISAALTNISVEFWESFPTAPKIIEIFINYYQSIFAIFNKTSLKIVINFLTSVDDGRYLVSRFISQIAGFLENLPIPKLPFLPYYSLDDVFNWIIELVELAEKNFWSLPIPDIFLKIATKCIEFIGNVHASFQFLAEFSFEGFLNIKNSILDALPGLLGGDAFYLSNDIGKLISSITSKLFPNLGIPVISIGTTDSYPATTATVPPTSWVPWTKPTPVTYPTRSIWPIFPNFTMPTFPKPWYQ</sequence>
<dbReference type="GeneID" id="126882879"/>
<proteinExistence type="predicted"/>
<keyword evidence="1" id="KW-0732">Signal</keyword>
<keyword evidence="3" id="KW-1185">Reference proteome</keyword>
<evidence type="ECO:0000313" key="3">
    <source>
        <dbReference type="Proteomes" id="UP001652700"/>
    </source>
</evidence>
<dbReference type="Proteomes" id="UP001652700">
    <property type="component" value="Unplaced"/>
</dbReference>
<feature type="signal peptide" evidence="1">
    <location>
        <begin position="1"/>
        <end position="20"/>
    </location>
</feature>
<dbReference type="RefSeq" id="XP_050503894.1">
    <property type="nucleotide sequence ID" value="XM_050647937.1"/>
</dbReference>
<name>A0ABM5K130_DIAVI</name>
<organism evidence="2 3">
    <name type="scientific">Diabrotica virgifera virgifera</name>
    <name type="common">western corn rootworm</name>
    <dbReference type="NCBI Taxonomy" id="50390"/>
    <lineage>
        <taxon>Eukaryota</taxon>
        <taxon>Metazoa</taxon>
        <taxon>Ecdysozoa</taxon>
        <taxon>Arthropoda</taxon>
        <taxon>Hexapoda</taxon>
        <taxon>Insecta</taxon>
        <taxon>Pterygota</taxon>
        <taxon>Neoptera</taxon>
        <taxon>Endopterygota</taxon>
        <taxon>Coleoptera</taxon>
        <taxon>Polyphaga</taxon>
        <taxon>Cucujiformia</taxon>
        <taxon>Chrysomeloidea</taxon>
        <taxon>Chrysomelidae</taxon>
        <taxon>Galerucinae</taxon>
        <taxon>Diabroticina</taxon>
        <taxon>Diabroticites</taxon>
        <taxon>Diabrotica</taxon>
    </lineage>
</organism>